<evidence type="ECO:0000259" key="1">
    <source>
        <dbReference type="Pfam" id="PF14318"/>
    </source>
</evidence>
<dbReference type="PANTHER" id="PTHR37445:SF3">
    <property type="entry name" value="ZINC FINGER PHD-TYPE DOMAIN-CONTAINING PROTEIN"/>
    <property type="match status" value="1"/>
</dbReference>
<feature type="non-terminal residue" evidence="2">
    <location>
        <position position="325"/>
    </location>
</feature>
<name>A0A8J9YLW0_9NEOP</name>
<gene>
    <name evidence="2" type="ORF">BINO364_LOCUS15331</name>
</gene>
<evidence type="ECO:0000313" key="2">
    <source>
        <dbReference type="EMBL" id="CAH0730336.1"/>
    </source>
</evidence>
<dbReference type="Pfam" id="PF14318">
    <property type="entry name" value="Mononeg_mRNAcap"/>
    <property type="match status" value="1"/>
</dbReference>
<protein>
    <recommendedName>
        <fullName evidence="1">Mononegavirales mRNA-capping domain-containing protein</fullName>
    </recommendedName>
</protein>
<dbReference type="OrthoDB" id="6931327at2759"/>
<sequence>MNVLRSPTGSDNQNERCASQPNLLNYGFSLNESNLSLSINRQKRKQPDQDSEIKEELVEIRNKMDKLLDFMGQFTEAQKLAADKLSQDVASIKDQVNNFKAMADNLVLEQSTIKAEVTELKVSTSTTCEKVESLQNEIEKLKMRSTESRDSLSNITENTMIELRERIAREKNLIITGILESKNPDENKRQSDDTNAINNILKDIYKECPNPIKIFRLGNHKEERCRPIKVYSGMLSHRLPCPALRSGAMWNGCPNVLSWLRVVSDTATLYAKKGNNYNICFQEDFLYGQAVISEWYREYGYVPPATAMIIFHKCCVWELHQRHFR</sequence>
<dbReference type="EMBL" id="OV170228">
    <property type="protein sequence ID" value="CAH0730336.1"/>
    <property type="molecule type" value="Genomic_DNA"/>
</dbReference>
<dbReference type="PANTHER" id="PTHR37445">
    <property type="entry name" value="PROTEIN CBG24663"/>
    <property type="match status" value="1"/>
</dbReference>
<accession>A0A8J9YLW0</accession>
<reference evidence="2" key="1">
    <citation type="submission" date="2021-12" db="EMBL/GenBank/DDBJ databases">
        <authorList>
            <person name="Martin H S."/>
        </authorList>
    </citation>
    <scope>NUCLEOTIDE SEQUENCE</scope>
</reference>
<keyword evidence="3" id="KW-1185">Reference proteome</keyword>
<dbReference type="AlphaFoldDB" id="A0A8J9YLW0"/>
<feature type="domain" description="Mononegavirales mRNA-capping" evidence="1">
    <location>
        <begin position="230"/>
        <end position="318"/>
    </location>
</feature>
<proteinExistence type="predicted"/>
<organism evidence="2 3">
    <name type="scientific">Brenthis ino</name>
    <name type="common">lesser marbled fritillary</name>
    <dbReference type="NCBI Taxonomy" id="405034"/>
    <lineage>
        <taxon>Eukaryota</taxon>
        <taxon>Metazoa</taxon>
        <taxon>Ecdysozoa</taxon>
        <taxon>Arthropoda</taxon>
        <taxon>Hexapoda</taxon>
        <taxon>Insecta</taxon>
        <taxon>Pterygota</taxon>
        <taxon>Neoptera</taxon>
        <taxon>Endopterygota</taxon>
        <taxon>Lepidoptera</taxon>
        <taxon>Glossata</taxon>
        <taxon>Ditrysia</taxon>
        <taxon>Papilionoidea</taxon>
        <taxon>Nymphalidae</taxon>
        <taxon>Heliconiinae</taxon>
        <taxon>Argynnini</taxon>
        <taxon>Brenthis</taxon>
    </lineage>
</organism>
<evidence type="ECO:0000313" key="3">
    <source>
        <dbReference type="Proteomes" id="UP000838878"/>
    </source>
</evidence>
<dbReference type="InterPro" id="IPR026890">
    <property type="entry name" value="Mononeg_mRNAcap"/>
</dbReference>
<dbReference type="Proteomes" id="UP000838878">
    <property type="component" value="Chromosome 8"/>
</dbReference>